<gene>
    <name evidence="1" type="ORF">A0J61_11381</name>
</gene>
<evidence type="ECO:0000313" key="1">
    <source>
        <dbReference type="EMBL" id="OBZ80570.1"/>
    </source>
</evidence>
<reference evidence="1 2" key="1">
    <citation type="submission" date="2016-03" db="EMBL/GenBank/DDBJ databases">
        <title>Choanephora cucurbitarum.</title>
        <authorList>
            <person name="Min B."/>
            <person name="Park H."/>
            <person name="Park J.-H."/>
            <person name="Shin H.-D."/>
            <person name="Choi I.-G."/>
        </authorList>
    </citation>
    <scope>NUCLEOTIDE SEQUENCE [LARGE SCALE GENOMIC DNA]</scope>
    <source>
        <strain evidence="1 2">KUS-F28377</strain>
    </source>
</reference>
<dbReference type="InParanoid" id="A0A1C7MUT9"/>
<name>A0A1C7MUT9_9FUNG</name>
<organism evidence="1 2">
    <name type="scientific">Choanephora cucurbitarum</name>
    <dbReference type="NCBI Taxonomy" id="101091"/>
    <lineage>
        <taxon>Eukaryota</taxon>
        <taxon>Fungi</taxon>
        <taxon>Fungi incertae sedis</taxon>
        <taxon>Mucoromycota</taxon>
        <taxon>Mucoromycotina</taxon>
        <taxon>Mucoromycetes</taxon>
        <taxon>Mucorales</taxon>
        <taxon>Mucorineae</taxon>
        <taxon>Choanephoraceae</taxon>
        <taxon>Choanephoroideae</taxon>
        <taxon>Choanephora</taxon>
    </lineage>
</organism>
<dbReference type="Proteomes" id="UP000093000">
    <property type="component" value="Unassembled WGS sequence"/>
</dbReference>
<comment type="caution">
    <text evidence="1">The sequence shown here is derived from an EMBL/GenBank/DDBJ whole genome shotgun (WGS) entry which is preliminary data.</text>
</comment>
<accession>A0A1C7MUT9</accession>
<dbReference type="EMBL" id="LUGH01001972">
    <property type="protein sequence ID" value="OBZ80570.1"/>
    <property type="molecule type" value="Genomic_DNA"/>
</dbReference>
<keyword evidence="2" id="KW-1185">Reference proteome</keyword>
<evidence type="ECO:0000313" key="2">
    <source>
        <dbReference type="Proteomes" id="UP000093000"/>
    </source>
</evidence>
<dbReference type="AlphaFoldDB" id="A0A1C7MUT9"/>
<proteinExistence type="predicted"/>
<protein>
    <submittedName>
        <fullName evidence="1">Uncharacterized protein</fullName>
    </submittedName>
</protein>
<sequence length="124" mass="14210">MFSQLQNSCNQMPKKSALEFAIDKRFKSQEQLKESFLALGKDSHPKRKEFHFVCKHGEFKSDSEPKNNNNLIMGLEDEEVETIDITVDDVSSVKAINEKFESLSKNTNAVLLPRHSNSLLKLLR</sequence>